<dbReference type="PANTHER" id="PTHR36449:SF1">
    <property type="entry name" value="ACETYLTRANSFERASE"/>
    <property type="match status" value="1"/>
</dbReference>
<dbReference type="Proteomes" id="UP000253490">
    <property type="component" value="Unassembled WGS sequence"/>
</dbReference>
<proteinExistence type="predicted"/>
<name>A0A366IF28_9FIRM</name>
<sequence>MIMTGYKHVNLNDLVIELGEDDVKLILSTYSCPYNKDVEWFLRHKAIEFSKQGLSKTHLIFTSYKDELVLIGYFTLATKFFFLKKSSLSNRLRRRISKFARYDNELKRYQITAPLIAQLGKNYTNTYNRLITGDELLKMACDKVRGIQNEIGGKVVYLECEDNERLIDFYRQNGFVNFGKRELDGDELDKSNTKYYIQMLKYLDT</sequence>
<dbReference type="AlphaFoldDB" id="A0A366IF28"/>
<accession>A0A366IF28</accession>
<gene>
    <name evidence="3" type="ORF">DES36_10383</name>
</gene>
<evidence type="ECO:0000313" key="3">
    <source>
        <dbReference type="EMBL" id="RBP68322.1"/>
    </source>
</evidence>
<dbReference type="GO" id="GO:0016746">
    <property type="term" value="F:acyltransferase activity"/>
    <property type="evidence" value="ECO:0007669"/>
    <property type="project" value="UniProtKB-KW"/>
</dbReference>
<keyword evidence="1" id="KW-0808">Transferase</keyword>
<evidence type="ECO:0008006" key="5">
    <source>
        <dbReference type="Google" id="ProtNLM"/>
    </source>
</evidence>
<organism evidence="3 4">
    <name type="scientific">Alkalibaculum bacchi</name>
    <dbReference type="NCBI Taxonomy" id="645887"/>
    <lineage>
        <taxon>Bacteria</taxon>
        <taxon>Bacillati</taxon>
        <taxon>Bacillota</taxon>
        <taxon>Clostridia</taxon>
        <taxon>Eubacteriales</taxon>
        <taxon>Eubacteriaceae</taxon>
        <taxon>Alkalibaculum</taxon>
    </lineage>
</organism>
<dbReference type="PANTHER" id="PTHR36449">
    <property type="entry name" value="ACETYLTRANSFERASE-RELATED"/>
    <property type="match status" value="1"/>
</dbReference>
<keyword evidence="4" id="KW-1185">Reference proteome</keyword>
<dbReference type="EMBL" id="QNRX01000003">
    <property type="protein sequence ID" value="RBP68322.1"/>
    <property type="molecule type" value="Genomic_DNA"/>
</dbReference>
<dbReference type="Gene3D" id="3.40.630.30">
    <property type="match status" value="1"/>
</dbReference>
<keyword evidence="2" id="KW-0012">Acyltransferase</keyword>
<comment type="caution">
    <text evidence="3">The sequence shown here is derived from an EMBL/GenBank/DDBJ whole genome shotgun (WGS) entry which is preliminary data.</text>
</comment>
<evidence type="ECO:0000256" key="1">
    <source>
        <dbReference type="ARBA" id="ARBA00022679"/>
    </source>
</evidence>
<protein>
    <recommendedName>
        <fullName evidence="5">Acetyltransferase (GNAT) family protein</fullName>
    </recommendedName>
</protein>
<evidence type="ECO:0000313" key="4">
    <source>
        <dbReference type="Proteomes" id="UP000253490"/>
    </source>
</evidence>
<reference evidence="3 4" key="1">
    <citation type="submission" date="2018-06" db="EMBL/GenBank/DDBJ databases">
        <title>Genomic Encyclopedia of Type Strains, Phase IV (KMG-IV): sequencing the most valuable type-strain genomes for metagenomic binning, comparative biology and taxonomic classification.</title>
        <authorList>
            <person name="Goeker M."/>
        </authorList>
    </citation>
    <scope>NUCLEOTIDE SEQUENCE [LARGE SCALE GENOMIC DNA]</scope>
    <source>
        <strain evidence="3 4">DSM 22112</strain>
    </source>
</reference>
<evidence type="ECO:0000256" key="2">
    <source>
        <dbReference type="ARBA" id="ARBA00023315"/>
    </source>
</evidence>